<reference evidence="1 2" key="1">
    <citation type="submission" date="2015-10" db="EMBL/GenBank/DDBJ databases">
        <title>Draft genome sequence of Streptomyces canus DSM 40017, type strain for the species Streptomyces canus.</title>
        <authorList>
            <person name="Ruckert C."/>
            <person name="Winkler A."/>
            <person name="Kalinowski J."/>
            <person name="Kampfer P."/>
            <person name="Glaeser S."/>
        </authorList>
    </citation>
    <scope>NUCLEOTIDE SEQUENCE [LARGE SCALE GENOMIC DNA]</scope>
    <source>
        <strain evidence="1 2">DSM 40017</strain>
    </source>
</reference>
<proteinExistence type="predicted"/>
<evidence type="ECO:0000313" key="2">
    <source>
        <dbReference type="Proteomes" id="UP000053669"/>
    </source>
</evidence>
<accession>A0A124I0F4</accession>
<sequence length="81" mass="9035">MRSNPWPSCSGSVSKIFARAPVSVTSGPEGERMLDLLLRHRLVGRADGGRIADLIRPARRMQDDRIVLRLLARLTLRADRG</sequence>
<dbReference type="AlphaFoldDB" id="A0A124I0F4"/>
<gene>
    <name evidence="1" type="ORF">AQJ46_00275</name>
</gene>
<evidence type="ECO:0000313" key="1">
    <source>
        <dbReference type="EMBL" id="KUN74071.1"/>
    </source>
</evidence>
<organism evidence="1 2">
    <name type="scientific">Streptomyces canus</name>
    <dbReference type="NCBI Taxonomy" id="58343"/>
    <lineage>
        <taxon>Bacteria</taxon>
        <taxon>Bacillati</taxon>
        <taxon>Actinomycetota</taxon>
        <taxon>Actinomycetes</taxon>
        <taxon>Kitasatosporales</taxon>
        <taxon>Streptomycetaceae</taxon>
        <taxon>Streptomyces</taxon>
        <taxon>Streptomyces aurantiacus group</taxon>
    </lineage>
</organism>
<dbReference type="STRING" id="58343.AQJ46_00275"/>
<protein>
    <submittedName>
        <fullName evidence="1">Uncharacterized protein</fullName>
    </submittedName>
</protein>
<dbReference type="Proteomes" id="UP000053669">
    <property type="component" value="Unassembled WGS sequence"/>
</dbReference>
<dbReference type="EMBL" id="LMWU01000001">
    <property type="protein sequence ID" value="KUN74071.1"/>
    <property type="molecule type" value="Genomic_DNA"/>
</dbReference>
<name>A0A124I0F4_9ACTN</name>
<comment type="caution">
    <text evidence="1">The sequence shown here is derived from an EMBL/GenBank/DDBJ whole genome shotgun (WGS) entry which is preliminary data.</text>
</comment>